<dbReference type="AlphaFoldDB" id="A0A075JKQ3"/>
<dbReference type="EMBL" id="CP008889">
    <property type="protein sequence ID" value="AIF40663.1"/>
    <property type="molecule type" value="Genomic_DNA"/>
</dbReference>
<dbReference type="SUPFAM" id="SSF53720">
    <property type="entry name" value="ALDH-like"/>
    <property type="match status" value="1"/>
</dbReference>
<dbReference type="KEGG" id="dni:HX89_06590"/>
<evidence type="ECO:0000256" key="4">
    <source>
        <dbReference type="PROSITE-ProRule" id="PRU10007"/>
    </source>
</evidence>
<dbReference type="Gene3D" id="3.40.605.10">
    <property type="entry name" value="Aldehyde Dehydrogenase, Chain A, domain 1"/>
    <property type="match status" value="1"/>
</dbReference>
<evidence type="ECO:0000259" key="6">
    <source>
        <dbReference type="Pfam" id="PF00171"/>
    </source>
</evidence>
<organism evidence="7 8">
    <name type="scientific">Dermacoccus nishinomiyaensis</name>
    <dbReference type="NCBI Taxonomy" id="1274"/>
    <lineage>
        <taxon>Bacteria</taxon>
        <taxon>Bacillati</taxon>
        <taxon>Actinomycetota</taxon>
        <taxon>Actinomycetes</taxon>
        <taxon>Micrococcales</taxon>
        <taxon>Dermacoccaceae</taxon>
        <taxon>Dermacoccus</taxon>
    </lineage>
</organism>
<keyword evidence="8" id="KW-1185">Reference proteome</keyword>
<dbReference type="HOGENOM" id="CLU_005391_0_0_11"/>
<dbReference type="PROSITE" id="PS00687">
    <property type="entry name" value="ALDEHYDE_DEHYDR_GLU"/>
    <property type="match status" value="1"/>
</dbReference>
<evidence type="ECO:0000256" key="3">
    <source>
        <dbReference type="ARBA" id="ARBA00023027"/>
    </source>
</evidence>
<dbReference type="InterPro" id="IPR029510">
    <property type="entry name" value="Ald_DH_CS_GLU"/>
</dbReference>
<dbReference type="PANTHER" id="PTHR43860">
    <property type="entry name" value="BETAINE ALDEHYDE DEHYDROGENASE"/>
    <property type="match status" value="1"/>
</dbReference>
<dbReference type="GeneID" id="41840836"/>
<reference evidence="7 8" key="1">
    <citation type="submission" date="2014-07" db="EMBL/GenBank/DDBJ databases">
        <title>Genome Sequencing of Dermacoccus nishinomiyaensis.</title>
        <authorList>
            <person name="Hong K.W."/>
            <person name="Chan K.G."/>
        </authorList>
    </citation>
    <scope>NUCLEOTIDE SEQUENCE [LARGE SCALE GENOMIC DNA]</scope>
    <source>
        <strain evidence="7 8">M25</strain>
    </source>
</reference>
<dbReference type="Proteomes" id="UP000027986">
    <property type="component" value="Chromosome"/>
</dbReference>
<dbReference type="InterPro" id="IPR016162">
    <property type="entry name" value="Ald_DH_N"/>
</dbReference>
<dbReference type="Gene3D" id="3.40.309.10">
    <property type="entry name" value="Aldehyde Dehydrogenase, Chain A, domain 2"/>
    <property type="match status" value="1"/>
</dbReference>
<dbReference type="eggNOG" id="COG1012">
    <property type="taxonomic scope" value="Bacteria"/>
</dbReference>
<evidence type="ECO:0000256" key="2">
    <source>
        <dbReference type="ARBA" id="ARBA00023002"/>
    </source>
</evidence>
<dbReference type="Pfam" id="PF00171">
    <property type="entry name" value="Aldedh"/>
    <property type="match status" value="1"/>
</dbReference>
<dbReference type="RefSeq" id="WP_038567916.1">
    <property type="nucleotide sequence ID" value="NZ_CAKZHM010000201.1"/>
</dbReference>
<name>A0A075JKQ3_9MICO</name>
<proteinExistence type="inferred from homology"/>
<feature type="active site" evidence="4">
    <location>
        <position position="248"/>
    </location>
</feature>
<evidence type="ECO:0000256" key="1">
    <source>
        <dbReference type="ARBA" id="ARBA00009986"/>
    </source>
</evidence>
<comment type="similarity">
    <text evidence="1 5">Belongs to the aldehyde dehydrogenase family.</text>
</comment>
<feature type="domain" description="Aldehyde dehydrogenase" evidence="6">
    <location>
        <begin position="10"/>
        <end position="480"/>
    </location>
</feature>
<gene>
    <name evidence="7" type="ORF">HX89_06590</name>
</gene>
<evidence type="ECO:0000313" key="8">
    <source>
        <dbReference type="Proteomes" id="UP000027986"/>
    </source>
</evidence>
<dbReference type="InterPro" id="IPR015590">
    <property type="entry name" value="Aldehyde_DH_dom"/>
</dbReference>
<dbReference type="InterPro" id="IPR016163">
    <property type="entry name" value="Ald_DH_C"/>
</dbReference>
<protein>
    <submittedName>
        <fullName evidence="7">Betaine-aldehyde dehydrogenase</fullName>
    </submittedName>
</protein>
<keyword evidence="3" id="KW-0520">NAD</keyword>
<keyword evidence="2 5" id="KW-0560">Oxidoreductase</keyword>
<dbReference type="OrthoDB" id="3954161at2"/>
<dbReference type="FunFam" id="3.40.605.10:FF:000007">
    <property type="entry name" value="NAD/NADP-dependent betaine aldehyde dehydrogenase"/>
    <property type="match status" value="1"/>
</dbReference>
<dbReference type="GO" id="GO:0016620">
    <property type="term" value="F:oxidoreductase activity, acting on the aldehyde or oxo group of donors, NAD or NADP as acceptor"/>
    <property type="evidence" value="ECO:0007669"/>
    <property type="project" value="InterPro"/>
</dbReference>
<dbReference type="InterPro" id="IPR016161">
    <property type="entry name" value="Ald_DH/histidinol_DH"/>
</dbReference>
<evidence type="ECO:0000313" key="7">
    <source>
        <dbReference type="EMBL" id="AIF40663.1"/>
    </source>
</evidence>
<accession>A0A075JKQ3</accession>
<dbReference type="FunFam" id="3.40.309.10:FF:000012">
    <property type="entry name" value="Betaine aldehyde dehydrogenase"/>
    <property type="match status" value="1"/>
</dbReference>
<evidence type="ECO:0000256" key="5">
    <source>
        <dbReference type="RuleBase" id="RU003345"/>
    </source>
</evidence>
<sequence length="498" mass="52917">MNTLYIDGEWVAAASGEKRTITCPADGSEVIVVDEAGAEDAAKAIAAARRAFDSGEWPNTPAPERAALLAKLADLLERDKEKVARMESQDTGKRYAESLIDMDDIIGVFRHFSALTTQHAGRVVETGMPDVSSRVVTEPVGVCSLITPWNYPLLQTAWKVAPALAAGNTFVLKPAELTPQSAMWLMDALAEAGLPAGVANLVLGPGSSVGVEMTENVEVDLVSFTGGVVTGRAIMAAAAPTVKRVALELGGKNPNVVFADADLPAAIDNALTAIMLDSGQVCSAGARLIVEESIHDEVVDELVRRCELIRLGGPFDDDAETGPLISEAHLEKVDAYVQRAVADGAVLRTGGKRGEGELAKGSYYLPTILDACDASMACVHDESFGPVLTVETFSGATREEAEDAAVAIANDTIYGLAGAVWTENAGRAERVAKRLRHGTIWINDYHPYVPQAEWGGMKQSGIGRELGEAGLGEYVETKHIWHNTRPAPADWFSGREQA</sequence>
<dbReference type="PANTHER" id="PTHR43860:SF2">
    <property type="entry name" value="BETAINE ALDEHYDE DEHYDROGENASE-RELATED"/>
    <property type="match status" value="1"/>
</dbReference>